<name>A0A1I2D9C0_9RHOB</name>
<evidence type="ECO:0000256" key="8">
    <source>
        <dbReference type="PIRNR" id="PIRNR016661"/>
    </source>
</evidence>
<feature type="transmembrane region" description="Helical" evidence="9">
    <location>
        <begin position="84"/>
        <end position="104"/>
    </location>
</feature>
<dbReference type="Pfam" id="PF02632">
    <property type="entry name" value="BioY"/>
    <property type="match status" value="1"/>
</dbReference>
<keyword evidence="6 9" id="KW-1133">Transmembrane helix</keyword>
<dbReference type="Gene3D" id="1.10.1760.20">
    <property type="match status" value="1"/>
</dbReference>
<proteinExistence type="inferred from homology"/>
<dbReference type="RefSeq" id="WP_093924519.1">
    <property type="nucleotide sequence ID" value="NZ_FOMW01000010.1"/>
</dbReference>
<keyword evidence="11" id="KW-1185">Reference proteome</keyword>
<dbReference type="InterPro" id="IPR003784">
    <property type="entry name" value="BioY"/>
</dbReference>
<evidence type="ECO:0000256" key="3">
    <source>
        <dbReference type="ARBA" id="ARBA00022448"/>
    </source>
</evidence>
<dbReference type="PIRSF" id="PIRSF016661">
    <property type="entry name" value="BioY"/>
    <property type="match status" value="1"/>
</dbReference>
<keyword evidence="4 8" id="KW-1003">Cell membrane</keyword>
<dbReference type="OrthoDB" id="9803495at2"/>
<evidence type="ECO:0000256" key="5">
    <source>
        <dbReference type="ARBA" id="ARBA00022692"/>
    </source>
</evidence>
<keyword evidence="3 8" id="KW-0813">Transport</keyword>
<comment type="similarity">
    <text evidence="2 8">Belongs to the BioY family.</text>
</comment>
<feature type="transmembrane region" description="Helical" evidence="9">
    <location>
        <begin position="110"/>
        <end position="137"/>
    </location>
</feature>
<organism evidence="10 11">
    <name type="scientific">Sulfitobacter brevis</name>
    <dbReference type="NCBI Taxonomy" id="74348"/>
    <lineage>
        <taxon>Bacteria</taxon>
        <taxon>Pseudomonadati</taxon>
        <taxon>Pseudomonadota</taxon>
        <taxon>Alphaproteobacteria</taxon>
        <taxon>Rhodobacterales</taxon>
        <taxon>Roseobacteraceae</taxon>
        <taxon>Sulfitobacter</taxon>
    </lineage>
</organism>
<dbReference type="GO" id="GO:0005886">
    <property type="term" value="C:plasma membrane"/>
    <property type="evidence" value="ECO:0007669"/>
    <property type="project" value="UniProtKB-SubCell"/>
</dbReference>
<dbReference type="GO" id="GO:0015225">
    <property type="term" value="F:biotin transmembrane transporter activity"/>
    <property type="evidence" value="ECO:0007669"/>
    <property type="project" value="UniProtKB-UniRule"/>
</dbReference>
<gene>
    <name evidence="10" type="ORF">SAMN04488523_11073</name>
</gene>
<evidence type="ECO:0000256" key="4">
    <source>
        <dbReference type="ARBA" id="ARBA00022475"/>
    </source>
</evidence>
<evidence type="ECO:0000256" key="9">
    <source>
        <dbReference type="SAM" id="Phobius"/>
    </source>
</evidence>
<comment type="subcellular location">
    <subcellularLocation>
        <location evidence="1 8">Cell membrane</location>
        <topology evidence="1 8">Multi-pass membrane protein</topology>
    </subcellularLocation>
</comment>
<evidence type="ECO:0000256" key="6">
    <source>
        <dbReference type="ARBA" id="ARBA00022989"/>
    </source>
</evidence>
<dbReference type="Proteomes" id="UP000198977">
    <property type="component" value="Unassembled WGS sequence"/>
</dbReference>
<reference evidence="10 11" key="1">
    <citation type="submission" date="2016-10" db="EMBL/GenBank/DDBJ databases">
        <authorList>
            <person name="de Groot N.N."/>
        </authorList>
    </citation>
    <scope>NUCLEOTIDE SEQUENCE [LARGE SCALE GENOMIC DNA]</scope>
    <source>
        <strain evidence="10 11">DSM 11443</strain>
    </source>
</reference>
<dbReference type="AlphaFoldDB" id="A0A1I2D9C0"/>
<dbReference type="EMBL" id="FOMW01000010">
    <property type="protein sequence ID" value="SFE76570.1"/>
    <property type="molecule type" value="Genomic_DNA"/>
</dbReference>
<protein>
    <recommendedName>
        <fullName evidence="8">Biotin transporter</fullName>
    </recommendedName>
</protein>
<feature type="transmembrane region" description="Helical" evidence="9">
    <location>
        <begin position="53"/>
        <end position="72"/>
    </location>
</feature>
<keyword evidence="5 9" id="KW-0812">Transmembrane</keyword>
<dbReference type="PANTHER" id="PTHR34295">
    <property type="entry name" value="BIOTIN TRANSPORTER BIOY"/>
    <property type="match status" value="1"/>
</dbReference>
<evidence type="ECO:0000313" key="11">
    <source>
        <dbReference type="Proteomes" id="UP000198977"/>
    </source>
</evidence>
<dbReference type="STRING" id="74348.SAMN04488523_11073"/>
<evidence type="ECO:0000256" key="2">
    <source>
        <dbReference type="ARBA" id="ARBA00010692"/>
    </source>
</evidence>
<evidence type="ECO:0000256" key="7">
    <source>
        <dbReference type="ARBA" id="ARBA00023136"/>
    </source>
</evidence>
<evidence type="ECO:0000313" key="10">
    <source>
        <dbReference type="EMBL" id="SFE76570.1"/>
    </source>
</evidence>
<sequence length="181" mass="18398">MERSVTLIAMFAALIAALGLIPQFTLAFGVPITAQTLGVMLCGTVLGAWRGTLAVLLFLALVALGLPLLAGGRGGLGVFTSPTVGFLIGWPIAAFAAGLFMHLFRQIPVGLAAGIASVLGGIVVLYVFGIAGLMVVLDKTALEATALVSAFIPGDLIKAVLAGFITQGLARARPDALLSRA</sequence>
<keyword evidence="7 8" id="KW-0472">Membrane</keyword>
<evidence type="ECO:0000256" key="1">
    <source>
        <dbReference type="ARBA" id="ARBA00004651"/>
    </source>
</evidence>
<accession>A0A1I2D9C0</accession>
<dbReference type="PANTHER" id="PTHR34295:SF4">
    <property type="entry name" value="BIOTIN TRANSPORTER BIOY-RELATED"/>
    <property type="match status" value="1"/>
</dbReference>